<dbReference type="STRING" id="2018661.A0A2A2LC96"/>
<gene>
    <name evidence="1" type="ORF">WR25_02319</name>
</gene>
<accession>A0A2A2LC96</accession>
<reference evidence="1 2" key="1">
    <citation type="journal article" date="2017" name="Curr. Biol.">
        <title>Genome architecture and evolution of a unichromosomal asexual nematode.</title>
        <authorList>
            <person name="Fradin H."/>
            <person name="Zegar C."/>
            <person name="Gutwein M."/>
            <person name="Lucas J."/>
            <person name="Kovtun M."/>
            <person name="Corcoran D."/>
            <person name="Baugh L.R."/>
            <person name="Kiontke K."/>
            <person name="Gunsalus K."/>
            <person name="Fitch D.H."/>
            <person name="Piano F."/>
        </authorList>
    </citation>
    <scope>NUCLEOTIDE SEQUENCE [LARGE SCALE GENOMIC DNA]</scope>
    <source>
        <strain evidence="1">PF1309</strain>
    </source>
</reference>
<dbReference type="EMBL" id="LIAE01006918">
    <property type="protein sequence ID" value="PAV83819.1"/>
    <property type="molecule type" value="Genomic_DNA"/>
</dbReference>
<dbReference type="Proteomes" id="UP000218231">
    <property type="component" value="Unassembled WGS sequence"/>
</dbReference>
<comment type="caution">
    <text evidence="1">The sequence shown here is derived from an EMBL/GenBank/DDBJ whole genome shotgun (WGS) entry which is preliminary data.</text>
</comment>
<evidence type="ECO:0000313" key="2">
    <source>
        <dbReference type="Proteomes" id="UP000218231"/>
    </source>
</evidence>
<dbReference type="AlphaFoldDB" id="A0A2A2LC96"/>
<evidence type="ECO:0008006" key="3">
    <source>
        <dbReference type="Google" id="ProtNLM"/>
    </source>
</evidence>
<name>A0A2A2LC96_9BILA</name>
<keyword evidence="2" id="KW-1185">Reference proteome</keyword>
<protein>
    <recommendedName>
        <fullName evidence="3">ShKT domain-containing protein</fullName>
    </recommendedName>
</protein>
<proteinExistence type="predicted"/>
<sequence length="272" mass="30538">MLSTILLPLVTIAGRIQDDFNCTYVVTSGALAGNVVYSPLATSCTDTLPTESCEILFKGSSEGPVVPDSVDSSRPVNCYSFQNGPIIENQKKMSIMSCPSYCGYCCQTKAFQCANPNPDNLDCHSITPQACMDPEQKPMLAKNCPAVFYFSDPNSGVIFRNAVSATIIRKALSRPMGRRQTQTHRMRTRATEVARRRTANTLRIRRRTARCGNLEDSARTLIMRRNTRKSIAQRPARFASNSQFRKFNVCKYHQLHVYLFKFVLLIKSLDNK</sequence>
<evidence type="ECO:0000313" key="1">
    <source>
        <dbReference type="EMBL" id="PAV83819.1"/>
    </source>
</evidence>
<organism evidence="1 2">
    <name type="scientific">Diploscapter pachys</name>
    <dbReference type="NCBI Taxonomy" id="2018661"/>
    <lineage>
        <taxon>Eukaryota</taxon>
        <taxon>Metazoa</taxon>
        <taxon>Ecdysozoa</taxon>
        <taxon>Nematoda</taxon>
        <taxon>Chromadorea</taxon>
        <taxon>Rhabditida</taxon>
        <taxon>Rhabditina</taxon>
        <taxon>Rhabditomorpha</taxon>
        <taxon>Rhabditoidea</taxon>
        <taxon>Rhabditidae</taxon>
        <taxon>Diploscapter</taxon>
    </lineage>
</organism>